<comment type="similarity">
    <text evidence="2">Belongs to the FAD-binding oxidoreductase/transferase type 4 family.</text>
</comment>
<dbReference type="GO" id="GO:0046872">
    <property type="term" value="F:metal ion binding"/>
    <property type="evidence" value="ECO:0007669"/>
    <property type="project" value="UniProtKB-KW"/>
</dbReference>
<dbReference type="FunFam" id="3.30.70.2740:FF:000001">
    <property type="entry name" value="D-lactate dehydrogenase mitochondrial"/>
    <property type="match status" value="1"/>
</dbReference>
<dbReference type="Pfam" id="PF13183">
    <property type="entry name" value="Fer4_8"/>
    <property type="match status" value="1"/>
</dbReference>
<dbReference type="Pfam" id="PF01565">
    <property type="entry name" value="FAD_binding_4"/>
    <property type="match status" value="1"/>
</dbReference>
<evidence type="ECO:0000256" key="4">
    <source>
        <dbReference type="ARBA" id="ARBA00022723"/>
    </source>
</evidence>
<dbReference type="FunFam" id="1.10.45.10:FF:000001">
    <property type="entry name" value="D-lactate dehydrogenase mitochondrial"/>
    <property type="match status" value="1"/>
</dbReference>
<evidence type="ECO:0000256" key="5">
    <source>
        <dbReference type="ARBA" id="ARBA00022827"/>
    </source>
</evidence>
<feature type="domain" description="4Fe-4S ferredoxin-type" evidence="9">
    <location>
        <begin position="482"/>
        <end position="514"/>
    </location>
</feature>
<evidence type="ECO:0000256" key="8">
    <source>
        <dbReference type="ARBA" id="ARBA00023014"/>
    </source>
</evidence>
<evidence type="ECO:0000256" key="2">
    <source>
        <dbReference type="ARBA" id="ARBA00008000"/>
    </source>
</evidence>
<evidence type="ECO:0000256" key="1">
    <source>
        <dbReference type="ARBA" id="ARBA00001974"/>
    </source>
</evidence>
<dbReference type="InterPro" id="IPR036318">
    <property type="entry name" value="FAD-bd_PCMH-like_sf"/>
</dbReference>
<evidence type="ECO:0000313" key="12">
    <source>
        <dbReference type="Proteomes" id="UP000885826"/>
    </source>
</evidence>
<dbReference type="InterPro" id="IPR006094">
    <property type="entry name" value="Oxid_FAD_bind_N"/>
</dbReference>
<comment type="caution">
    <text evidence="11">The sequence shown here is derived from an EMBL/GenBank/DDBJ whole genome shotgun (WGS) entry which is preliminary data.</text>
</comment>
<evidence type="ECO:0000256" key="6">
    <source>
        <dbReference type="ARBA" id="ARBA00023002"/>
    </source>
</evidence>
<evidence type="ECO:0000313" key="11">
    <source>
        <dbReference type="EMBL" id="HEC78668.1"/>
    </source>
</evidence>
<accession>A0A9C9EM61</accession>
<dbReference type="InterPro" id="IPR017900">
    <property type="entry name" value="4Fe4S_Fe_S_CS"/>
</dbReference>
<dbReference type="SUPFAM" id="SSF55103">
    <property type="entry name" value="FAD-linked oxidases, C-terminal domain"/>
    <property type="match status" value="1"/>
</dbReference>
<dbReference type="Proteomes" id="UP000885826">
    <property type="component" value="Unassembled WGS sequence"/>
</dbReference>
<keyword evidence="6" id="KW-0560">Oxidoreductase</keyword>
<dbReference type="GO" id="GO:0016491">
    <property type="term" value="F:oxidoreductase activity"/>
    <property type="evidence" value="ECO:0007669"/>
    <property type="project" value="UniProtKB-KW"/>
</dbReference>
<dbReference type="InterPro" id="IPR004113">
    <property type="entry name" value="FAD-bd_oxidored_4_C"/>
</dbReference>
<keyword evidence="4" id="KW-0479">Metal-binding</keyword>
<dbReference type="InterPro" id="IPR009051">
    <property type="entry name" value="Helical_ferredxn"/>
</dbReference>
<dbReference type="InterPro" id="IPR017896">
    <property type="entry name" value="4Fe4S_Fe-S-bd"/>
</dbReference>
<keyword evidence="3" id="KW-0285">Flavoprotein</keyword>
<sequence>MPLKEDILKELRDIVGDEYCRTDNAELYVYAFDSSIHRKKPDVVVQPQNTEQVQKVVQLANKHKVPVVPRGAGSGLCGMAVPIDGGIVVDMQRMNKIKDMRIQDLYCVVEPGVVYNSFIAALAPHKFFIPGPASGEVATIGGMIALNASGAKAVKYGATRDYVIGMEFVTPTGEVVRAGANTVKHSSGYQFEKLLVGSEGTLGIITEANIRIIPKPEKRAGCVAAFDDLEKTGQAVADIIANPLIPSQLEIMSQACIAAVNKATNMGLPEVAGMLLIELDGPPDVVKRDIEKVSKICEKAGATSVEFTEDEQRIVQLWKARKQMIPSLSILKEHYVTTMLADDMAVPPSQIPKAVAGIWEISEKYDIIIPPYGHAGDGNLHTKVLMTPSDPEHWKQAQKAVTEIYELIHSLGGTTSGEHGIGITKAPDFYKERKTMIPLMKTVKKAMDPNNIMNPHKVDQWTDDFLHELRYPTNPDRKLSGPLAKWEEEMMTCTMCGYCKNVCPTFISLLWDPPSSRGRMIMSYGILEGELEPDDSVVKAIYQCTLCRDCNRRCPSKVKVPDVVRAARAELVERGLAYDAHKAFIDNIKKTGNIFADEEVMAPIQEGETPVFIGCQFLARPNKTKMYLRLFQKLGIKPKVVKEICCGYPMEALGFVKDFEEHKKKFKELFPYDTAITLCPTCTVYLKEAYGIDAKHAVQVIAEKLPQAQIKKNSGKVTYHDPCDLSRGAKVTKEPREIIKQLGFELVEMKFKDNVSRCCGGGGGILVSDKSLSDVMAEKRIQEAAETGCDTLVTACATCEQVLMNAANAFVEKKGNPRIKIMGLQQLVWKALA</sequence>
<evidence type="ECO:0000256" key="3">
    <source>
        <dbReference type="ARBA" id="ARBA00022630"/>
    </source>
</evidence>
<evidence type="ECO:0000259" key="9">
    <source>
        <dbReference type="PROSITE" id="PS51379"/>
    </source>
</evidence>
<dbReference type="InterPro" id="IPR016164">
    <property type="entry name" value="FAD-linked_Oxase-like_C"/>
</dbReference>
<feature type="domain" description="FAD-binding PCMH-type" evidence="10">
    <location>
        <begin position="37"/>
        <end position="215"/>
    </location>
</feature>
<dbReference type="InterPro" id="IPR051914">
    <property type="entry name" value="FAD-linked_OxidoTrans_Type4"/>
</dbReference>
<dbReference type="GO" id="GO:0071949">
    <property type="term" value="F:FAD binding"/>
    <property type="evidence" value="ECO:0007669"/>
    <property type="project" value="InterPro"/>
</dbReference>
<dbReference type="SUPFAM" id="SSF46548">
    <property type="entry name" value="alpha-helical ferredoxin"/>
    <property type="match status" value="1"/>
</dbReference>
<comment type="cofactor">
    <cofactor evidence="1">
        <name>FAD</name>
        <dbReference type="ChEBI" id="CHEBI:57692"/>
    </cofactor>
</comment>
<keyword evidence="7" id="KW-0408">Iron</keyword>
<dbReference type="PANTHER" id="PTHR42934:SF2">
    <property type="entry name" value="GLYCOLATE OXIDASE SUBUNIT GLCD"/>
    <property type="match status" value="1"/>
</dbReference>
<dbReference type="InterPro" id="IPR004017">
    <property type="entry name" value="Cys_rich_dom"/>
</dbReference>
<name>A0A9C9EM61_UNCW3</name>
<dbReference type="Gene3D" id="3.30.465.10">
    <property type="match status" value="1"/>
</dbReference>
<gene>
    <name evidence="11" type="ORF">ENI34_05950</name>
</gene>
<dbReference type="Gene3D" id="1.10.45.10">
    <property type="entry name" value="Vanillyl-alcohol Oxidase, Chain A, domain 4"/>
    <property type="match status" value="1"/>
</dbReference>
<dbReference type="PROSITE" id="PS51379">
    <property type="entry name" value="4FE4S_FER_2"/>
    <property type="match status" value="1"/>
</dbReference>
<evidence type="ECO:0000259" key="10">
    <source>
        <dbReference type="PROSITE" id="PS51387"/>
    </source>
</evidence>
<dbReference type="SUPFAM" id="SSF56176">
    <property type="entry name" value="FAD-binding/transporter-associated domain-like"/>
    <property type="match status" value="1"/>
</dbReference>
<proteinExistence type="inferred from homology"/>
<dbReference type="AlphaFoldDB" id="A0A9C9EM61"/>
<dbReference type="PROSITE" id="PS00198">
    <property type="entry name" value="4FE4S_FER_1"/>
    <property type="match status" value="2"/>
</dbReference>
<dbReference type="Gene3D" id="1.10.1060.10">
    <property type="entry name" value="Alpha-helical ferredoxin"/>
    <property type="match status" value="1"/>
</dbReference>
<dbReference type="Pfam" id="PF02754">
    <property type="entry name" value="CCG"/>
    <property type="match status" value="2"/>
</dbReference>
<evidence type="ECO:0000256" key="7">
    <source>
        <dbReference type="ARBA" id="ARBA00023004"/>
    </source>
</evidence>
<dbReference type="GO" id="GO:0051536">
    <property type="term" value="F:iron-sulfur cluster binding"/>
    <property type="evidence" value="ECO:0007669"/>
    <property type="project" value="UniProtKB-KW"/>
</dbReference>
<dbReference type="PANTHER" id="PTHR42934">
    <property type="entry name" value="GLYCOLATE OXIDASE SUBUNIT GLCD"/>
    <property type="match status" value="1"/>
</dbReference>
<keyword evidence="8" id="KW-0411">Iron-sulfur</keyword>
<keyword evidence="5" id="KW-0274">FAD</keyword>
<protein>
    <submittedName>
        <fullName evidence="11">FAD-binding protein</fullName>
    </submittedName>
</protein>
<dbReference type="InterPro" id="IPR016171">
    <property type="entry name" value="Vanillyl_alc_oxidase_C-sub2"/>
</dbReference>
<dbReference type="InterPro" id="IPR016166">
    <property type="entry name" value="FAD-bd_PCMH"/>
</dbReference>
<organism evidence="11 12">
    <name type="scientific">candidate division WOR-3 bacterium</name>
    <dbReference type="NCBI Taxonomy" id="2052148"/>
    <lineage>
        <taxon>Bacteria</taxon>
        <taxon>Bacteria division WOR-3</taxon>
    </lineage>
</organism>
<dbReference type="EMBL" id="DRIG01000063">
    <property type="protein sequence ID" value="HEC78668.1"/>
    <property type="molecule type" value="Genomic_DNA"/>
</dbReference>
<reference evidence="11" key="1">
    <citation type="journal article" date="2020" name="mSystems">
        <title>Genome- and Community-Level Interaction Insights into Carbon Utilization and Element Cycling Functions of Hydrothermarchaeota in Hydrothermal Sediment.</title>
        <authorList>
            <person name="Zhou Z."/>
            <person name="Liu Y."/>
            <person name="Xu W."/>
            <person name="Pan J."/>
            <person name="Luo Z.H."/>
            <person name="Li M."/>
        </authorList>
    </citation>
    <scope>NUCLEOTIDE SEQUENCE</scope>
    <source>
        <strain evidence="11">HyVt-388</strain>
    </source>
</reference>
<dbReference type="Gene3D" id="3.30.70.2740">
    <property type="match status" value="1"/>
</dbReference>
<dbReference type="Pfam" id="PF02913">
    <property type="entry name" value="FAD-oxidase_C"/>
    <property type="match status" value="1"/>
</dbReference>
<dbReference type="PROSITE" id="PS51387">
    <property type="entry name" value="FAD_PCMH"/>
    <property type="match status" value="1"/>
</dbReference>
<dbReference type="InterPro" id="IPR016169">
    <property type="entry name" value="FAD-bd_PCMH_sub2"/>
</dbReference>